<dbReference type="RefSeq" id="XP_001890389.1">
    <property type="nucleotide sequence ID" value="XM_001890354.1"/>
</dbReference>
<dbReference type="AlphaFoldDB" id="B0E2F7"/>
<reference evidence="2 3" key="1">
    <citation type="journal article" date="2008" name="Nature">
        <title>The genome of Laccaria bicolor provides insights into mycorrhizal symbiosis.</title>
        <authorList>
            <person name="Martin F."/>
            <person name="Aerts A."/>
            <person name="Ahren D."/>
            <person name="Brun A."/>
            <person name="Danchin E.G.J."/>
            <person name="Duchaussoy F."/>
            <person name="Gibon J."/>
            <person name="Kohler A."/>
            <person name="Lindquist E."/>
            <person name="Pereda V."/>
            <person name="Salamov A."/>
            <person name="Shapiro H.J."/>
            <person name="Wuyts J."/>
            <person name="Blaudez D."/>
            <person name="Buee M."/>
            <person name="Brokstein P."/>
            <person name="Canbaeck B."/>
            <person name="Cohen D."/>
            <person name="Courty P.E."/>
            <person name="Coutinho P.M."/>
            <person name="Delaruelle C."/>
            <person name="Detter J.C."/>
            <person name="Deveau A."/>
            <person name="DiFazio S."/>
            <person name="Duplessis S."/>
            <person name="Fraissinet-Tachet L."/>
            <person name="Lucic E."/>
            <person name="Frey-Klett P."/>
            <person name="Fourrey C."/>
            <person name="Feussner I."/>
            <person name="Gay G."/>
            <person name="Grimwood J."/>
            <person name="Hoegger P.J."/>
            <person name="Jain P."/>
            <person name="Kilaru S."/>
            <person name="Labbe J."/>
            <person name="Lin Y.C."/>
            <person name="Legue V."/>
            <person name="Le Tacon F."/>
            <person name="Marmeisse R."/>
            <person name="Melayah D."/>
            <person name="Montanini B."/>
            <person name="Muratet M."/>
            <person name="Nehls U."/>
            <person name="Niculita-Hirzel H."/>
            <person name="Oudot-Le Secq M.P."/>
            <person name="Peter M."/>
            <person name="Quesneville H."/>
            <person name="Rajashekar B."/>
            <person name="Reich M."/>
            <person name="Rouhier N."/>
            <person name="Schmutz J."/>
            <person name="Yin T."/>
            <person name="Chalot M."/>
            <person name="Henrissat B."/>
            <person name="Kuees U."/>
            <person name="Lucas S."/>
            <person name="Van de Peer Y."/>
            <person name="Podila G.K."/>
            <person name="Polle A."/>
            <person name="Pukkila P.J."/>
            <person name="Richardson P.M."/>
            <person name="Rouze P."/>
            <person name="Sanders I.R."/>
            <person name="Stajich J.E."/>
            <person name="Tunlid A."/>
            <person name="Tuskan G."/>
            <person name="Grigoriev I.V."/>
        </authorList>
    </citation>
    <scope>NUCLEOTIDE SEQUENCE [LARGE SCALE GENOMIC DNA]</scope>
    <source>
        <strain evidence="3">S238N-H82 / ATCC MYA-4686</strain>
    </source>
</reference>
<keyword evidence="3" id="KW-1185">Reference proteome</keyword>
<dbReference type="HOGENOM" id="CLU_1489264_0_0_1"/>
<evidence type="ECO:0000313" key="2">
    <source>
        <dbReference type="EMBL" id="EDQ98987.1"/>
    </source>
</evidence>
<accession>B0E2F7</accession>
<feature type="chain" id="PRO_5002747446" evidence="1">
    <location>
        <begin position="21"/>
        <end position="181"/>
    </location>
</feature>
<gene>
    <name evidence="2" type="ORF">LACBIDRAFT_335493</name>
</gene>
<protein>
    <submittedName>
        <fullName evidence="2">Predicted protein</fullName>
    </submittedName>
</protein>
<evidence type="ECO:0000256" key="1">
    <source>
        <dbReference type="SAM" id="SignalP"/>
    </source>
</evidence>
<dbReference type="EMBL" id="DS547180">
    <property type="protein sequence ID" value="EDQ98987.1"/>
    <property type="molecule type" value="Genomic_DNA"/>
</dbReference>
<dbReference type="KEGG" id="lbc:LACBIDRAFT_335493"/>
<keyword evidence="1" id="KW-0732">Signal</keyword>
<organism evidence="3">
    <name type="scientific">Laccaria bicolor (strain S238N-H82 / ATCC MYA-4686)</name>
    <name type="common">Bicoloured deceiver</name>
    <name type="synonym">Laccaria laccata var. bicolor</name>
    <dbReference type="NCBI Taxonomy" id="486041"/>
    <lineage>
        <taxon>Eukaryota</taxon>
        <taxon>Fungi</taxon>
        <taxon>Dikarya</taxon>
        <taxon>Basidiomycota</taxon>
        <taxon>Agaricomycotina</taxon>
        <taxon>Agaricomycetes</taxon>
        <taxon>Agaricomycetidae</taxon>
        <taxon>Agaricales</taxon>
        <taxon>Agaricineae</taxon>
        <taxon>Hydnangiaceae</taxon>
        <taxon>Laccaria</taxon>
    </lineage>
</organism>
<name>B0E2F7_LACBS</name>
<sequence>MGMTVAWGYLWHVPISLILGGHHCPDGVNTYRASHLALVNQRGEDEVGLFGKYHIPRTHRSLLRVTRFLLADCFDMSDTCPAQAYFQKSGFHSMGETGGKMGISAQNLFDPYNYSNQMVLPSNMFPLHFFFGPPIPPGITRAHHVFSTWIGHRRIPPALILEWKIMQNGICVYAEVRRAVT</sequence>
<dbReference type="Proteomes" id="UP000001194">
    <property type="component" value="Unassembled WGS sequence"/>
</dbReference>
<proteinExistence type="predicted"/>
<dbReference type="InParanoid" id="B0E2F7"/>
<dbReference type="GeneID" id="6086029"/>
<feature type="signal peptide" evidence="1">
    <location>
        <begin position="1"/>
        <end position="20"/>
    </location>
</feature>
<evidence type="ECO:0000313" key="3">
    <source>
        <dbReference type="Proteomes" id="UP000001194"/>
    </source>
</evidence>